<dbReference type="NCBIfam" id="TIGR03519">
    <property type="entry name" value="T9SS_PorP_fam"/>
    <property type="match status" value="1"/>
</dbReference>
<dbReference type="Pfam" id="PF11751">
    <property type="entry name" value="PorP_SprF"/>
    <property type="match status" value="1"/>
</dbReference>
<reference evidence="1 2" key="1">
    <citation type="submission" date="2023-05" db="EMBL/GenBank/DDBJ databases">
        <title>Genome sequence of Pinibacter sp. MAH-24.</title>
        <authorList>
            <person name="Huq M.A."/>
        </authorList>
    </citation>
    <scope>NUCLEOTIDE SEQUENCE [LARGE SCALE GENOMIC DNA]</scope>
    <source>
        <strain evidence="1 2">MAH-24</strain>
    </source>
</reference>
<comment type="caution">
    <text evidence="1">The sequence shown here is derived from an EMBL/GenBank/DDBJ whole genome shotgun (WGS) entry which is preliminary data.</text>
</comment>
<name>A0ABT6RIC1_9BACT</name>
<keyword evidence="2" id="KW-1185">Reference proteome</keyword>
<dbReference type="Proteomes" id="UP001226434">
    <property type="component" value="Unassembled WGS sequence"/>
</dbReference>
<evidence type="ECO:0000313" key="1">
    <source>
        <dbReference type="EMBL" id="MDI3322273.1"/>
    </source>
</evidence>
<sequence>MKIDALNNSRIRGKQIMVKILLLLCPVVFFATKNIQAQDLHYSQWYASPLLVNPANTGFIPDADYRLGANYRSQYMNVLSSPYKTMSIWGDAQIMRDRFDNAWLGVGGVILRDQAGSGNLTSTKVYGSLAYHQMLGLSSLLTAGFNLGWAQKRIDPTKLTFPDQFNDATGFFESGMPTSVVFNTTSINYMDVQVGVNYAYFPTQNIYLNGGFSVQHINRPKEGFFVESSVYDNRLSARYIGFVNASLKLSNQVIINPMAYYTNQASASEFTGGLSMDYNLSGDGNTIVSGGIFYRPGDAFIPQLGFEINDFRLNFTYDATTSGLKAYNGGRGAVEFSLIKKGLYPDKESRQSWCPSFKM</sequence>
<dbReference type="RefSeq" id="WP_282336391.1">
    <property type="nucleotide sequence ID" value="NZ_JASBRG010000007.1"/>
</dbReference>
<gene>
    <name evidence="1" type="ORF">QJ048_20960</name>
</gene>
<accession>A0ABT6RIC1</accession>
<organism evidence="1 2">
    <name type="scientific">Pinibacter soli</name>
    <dbReference type="NCBI Taxonomy" id="3044211"/>
    <lineage>
        <taxon>Bacteria</taxon>
        <taxon>Pseudomonadati</taxon>
        <taxon>Bacteroidota</taxon>
        <taxon>Chitinophagia</taxon>
        <taxon>Chitinophagales</taxon>
        <taxon>Chitinophagaceae</taxon>
        <taxon>Pinibacter</taxon>
    </lineage>
</organism>
<dbReference type="InterPro" id="IPR019861">
    <property type="entry name" value="PorP/SprF_Bacteroidetes"/>
</dbReference>
<protein>
    <submittedName>
        <fullName evidence="1">PorP/SprF family type IX secretion system membrane protein</fullName>
    </submittedName>
</protein>
<evidence type="ECO:0000313" key="2">
    <source>
        <dbReference type="Proteomes" id="UP001226434"/>
    </source>
</evidence>
<proteinExistence type="predicted"/>
<dbReference type="EMBL" id="JASBRG010000007">
    <property type="protein sequence ID" value="MDI3322273.1"/>
    <property type="molecule type" value="Genomic_DNA"/>
</dbReference>